<evidence type="ECO:0000313" key="3">
    <source>
        <dbReference type="EMBL" id="CAI9921338.1"/>
    </source>
</evidence>
<dbReference type="InterPro" id="IPR038765">
    <property type="entry name" value="Papain-like_cys_pep_sf"/>
</dbReference>
<sequence length="282" mass="31270">MFTLAVSLSRVPNMRFLEMLHNIPDLTWTPGVSQYFLDESIQVTKFQRVNQVSQKTRYVGAAAGSFSWLEEKPECLKVGEQQSCTADWAFSAVGSFSDNRCISGKDSARVEYSEQYALSCDSSSNGCYGSNSMQNPQNFLKRTGVPTKKCVSYKSGLTGKVMACPSGCDNGANMQLVKSLSFEDVCSGEESIMNALTQGTIQSQIDVHSDFMYYVDGVYKHVSGDVVGQLMVSIVGYGEENNTKFWVVRNAWGSAWGEQGYFRIVRGTNECQIERQCFLTVV</sequence>
<dbReference type="EMBL" id="CATOUU010000220">
    <property type="protein sequence ID" value="CAI9921338.1"/>
    <property type="molecule type" value="Genomic_DNA"/>
</dbReference>
<evidence type="ECO:0000313" key="5">
    <source>
        <dbReference type="EMBL" id="CAL6085779.1"/>
    </source>
</evidence>
<dbReference type="EMBL" id="CATOUU010000220">
    <property type="protein sequence ID" value="CAI9921344.1"/>
    <property type="molecule type" value="Genomic_DNA"/>
</dbReference>
<accession>A0AA86NLJ2</accession>
<dbReference type="Proteomes" id="UP001642409">
    <property type="component" value="Unassembled WGS sequence"/>
</dbReference>
<reference evidence="4" key="1">
    <citation type="submission" date="2023-06" db="EMBL/GenBank/DDBJ databases">
        <authorList>
            <person name="Kurt Z."/>
        </authorList>
    </citation>
    <scope>NUCLEOTIDE SEQUENCE</scope>
</reference>
<dbReference type="GO" id="GO:0006508">
    <property type="term" value="P:proteolysis"/>
    <property type="evidence" value="ECO:0007669"/>
    <property type="project" value="InterPro"/>
</dbReference>
<evidence type="ECO:0000313" key="7">
    <source>
        <dbReference type="Proteomes" id="UP001642409"/>
    </source>
</evidence>
<dbReference type="EMBL" id="CAXDID020000388">
    <property type="protein sequence ID" value="CAL6085779.1"/>
    <property type="molecule type" value="Genomic_DNA"/>
</dbReference>
<proteinExistence type="inferred from homology"/>
<keyword evidence="7" id="KW-1185">Reference proteome</keyword>
<comment type="similarity">
    <text evidence="1">Belongs to the peptidase C1 family.</text>
</comment>
<protein>
    <submittedName>
        <fullName evidence="4">Cathepsin B</fullName>
    </submittedName>
    <submittedName>
        <fullName evidence="5">Cathepsin_B</fullName>
    </submittedName>
</protein>
<dbReference type="SUPFAM" id="SSF54001">
    <property type="entry name" value="Cysteine proteinases"/>
    <property type="match status" value="1"/>
</dbReference>
<organism evidence="4">
    <name type="scientific">Hexamita inflata</name>
    <dbReference type="NCBI Taxonomy" id="28002"/>
    <lineage>
        <taxon>Eukaryota</taxon>
        <taxon>Metamonada</taxon>
        <taxon>Diplomonadida</taxon>
        <taxon>Hexamitidae</taxon>
        <taxon>Hexamitinae</taxon>
        <taxon>Hexamita</taxon>
    </lineage>
</organism>
<comment type="caution">
    <text evidence="4">The sequence shown here is derived from an EMBL/GenBank/DDBJ whole genome shotgun (WGS) entry which is preliminary data.</text>
</comment>
<dbReference type="SMART" id="SM00645">
    <property type="entry name" value="Pept_C1"/>
    <property type="match status" value="1"/>
</dbReference>
<evidence type="ECO:0000259" key="2">
    <source>
        <dbReference type="SMART" id="SM00645"/>
    </source>
</evidence>
<dbReference type="EMBL" id="CAXDID020000388">
    <property type="protein sequence ID" value="CAL6085791.1"/>
    <property type="molecule type" value="Genomic_DNA"/>
</dbReference>
<evidence type="ECO:0000313" key="6">
    <source>
        <dbReference type="EMBL" id="CAL6085791.1"/>
    </source>
</evidence>
<dbReference type="Gene3D" id="3.90.70.10">
    <property type="entry name" value="Cysteine proteinases"/>
    <property type="match status" value="1"/>
</dbReference>
<dbReference type="AlphaFoldDB" id="A0AA86NLJ2"/>
<reference evidence="5 7" key="2">
    <citation type="submission" date="2024-07" db="EMBL/GenBank/DDBJ databases">
        <authorList>
            <person name="Akdeniz Z."/>
        </authorList>
    </citation>
    <scope>NUCLEOTIDE SEQUENCE [LARGE SCALE GENOMIC DNA]</scope>
</reference>
<name>A0AA86NLJ2_9EUKA</name>
<evidence type="ECO:0000313" key="4">
    <source>
        <dbReference type="EMBL" id="CAI9921344.1"/>
    </source>
</evidence>
<dbReference type="GO" id="GO:0008234">
    <property type="term" value="F:cysteine-type peptidase activity"/>
    <property type="evidence" value="ECO:0007669"/>
    <property type="project" value="InterPro"/>
</dbReference>
<evidence type="ECO:0000256" key="1">
    <source>
        <dbReference type="ARBA" id="ARBA00008455"/>
    </source>
</evidence>
<dbReference type="Pfam" id="PF00112">
    <property type="entry name" value="Peptidase_C1"/>
    <property type="match status" value="1"/>
</dbReference>
<feature type="domain" description="Peptidase C1A papain C-terminal" evidence="2">
    <location>
        <begin position="62"/>
        <end position="281"/>
    </location>
</feature>
<gene>
    <name evidence="5" type="ORF">HINF_LOCUS62843</name>
    <name evidence="6" type="ORF">HINF_LOCUS62849</name>
    <name evidence="3" type="ORF">HINF_LOCUS8983</name>
    <name evidence="4" type="ORF">HINF_LOCUS8989</name>
</gene>
<dbReference type="InterPro" id="IPR000668">
    <property type="entry name" value="Peptidase_C1A_C"/>
</dbReference>
<dbReference type="PANTHER" id="PTHR12411">
    <property type="entry name" value="CYSTEINE PROTEASE FAMILY C1-RELATED"/>
    <property type="match status" value="1"/>
</dbReference>
<dbReference type="InterPro" id="IPR013128">
    <property type="entry name" value="Peptidase_C1A"/>
</dbReference>